<dbReference type="PANTHER" id="PTHR37625:SF4">
    <property type="entry name" value="OUTER MEMBRANE LIPOPROTEIN"/>
    <property type="match status" value="1"/>
</dbReference>
<dbReference type="EMBL" id="BMFC01000015">
    <property type="protein sequence ID" value="GGC19043.1"/>
    <property type="molecule type" value="Genomic_DNA"/>
</dbReference>
<comment type="caution">
    <text evidence="2">The sequence shown here is derived from an EMBL/GenBank/DDBJ whole genome shotgun (WGS) entry which is preliminary data.</text>
</comment>
<dbReference type="Pfam" id="PF12790">
    <property type="entry name" value="T6SS-SciN"/>
    <property type="match status" value="1"/>
</dbReference>
<dbReference type="NCBIfam" id="TIGR03352">
    <property type="entry name" value="VI_chp_3"/>
    <property type="match status" value="1"/>
</dbReference>
<dbReference type="RefSeq" id="WP_188483841.1">
    <property type="nucleotide sequence ID" value="NZ_BMFC01000015.1"/>
</dbReference>
<reference evidence="3" key="1">
    <citation type="journal article" date="2019" name="Int. J. Syst. Evol. Microbiol.">
        <title>The Global Catalogue of Microorganisms (GCM) 10K type strain sequencing project: providing services to taxonomists for standard genome sequencing and annotation.</title>
        <authorList>
            <consortium name="The Broad Institute Genomics Platform"/>
            <consortium name="The Broad Institute Genome Sequencing Center for Infectious Disease"/>
            <person name="Wu L."/>
            <person name="Ma J."/>
        </authorList>
    </citation>
    <scope>NUCLEOTIDE SEQUENCE [LARGE SCALE GENOMIC DNA]</scope>
    <source>
        <strain evidence="3">CGMCC 1.12478</strain>
    </source>
</reference>
<dbReference type="InterPro" id="IPR017734">
    <property type="entry name" value="T6SS_SciN"/>
</dbReference>
<dbReference type="PROSITE" id="PS51257">
    <property type="entry name" value="PROKAR_LIPOPROTEIN"/>
    <property type="match status" value="1"/>
</dbReference>
<dbReference type="Gene3D" id="2.60.40.4150">
    <property type="entry name" value="Type VI secretion system, lipoprotein SciN"/>
    <property type="match status" value="1"/>
</dbReference>
<evidence type="ECO:0008006" key="4">
    <source>
        <dbReference type="Google" id="ProtNLM"/>
    </source>
</evidence>
<evidence type="ECO:0000313" key="3">
    <source>
        <dbReference type="Proteomes" id="UP000645462"/>
    </source>
</evidence>
<sequence length="182" mass="19847">MKVFRHIVLLAATCLLVACAAEPEPPMPVNKTLSVQAGPNVNQYNNAANPIVVRLYQLSSRSEFEAADFWGIFNDNAPDLAGVVLDKRSLSPLYPGETRLVAFDLEPDVFYLGAFAEFADFETQQFRAAVPIDTESLDNGVTISVTSSGVSIQFRNPVDETEDAEEEKKGFGLLAWLFGGGK</sequence>
<evidence type="ECO:0000256" key="1">
    <source>
        <dbReference type="SAM" id="SignalP"/>
    </source>
</evidence>
<dbReference type="Proteomes" id="UP000645462">
    <property type="component" value="Unassembled WGS sequence"/>
</dbReference>
<feature type="signal peptide" evidence="1">
    <location>
        <begin position="1"/>
        <end position="20"/>
    </location>
</feature>
<protein>
    <recommendedName>
        <fullName evidence="4">Type VI secretion system lipoprotein TssJ</fullName>
    </recommendedName>
</protein>
<keyword evidence="3" id="KW-1185">Reference proteome</keyword>
<feature type="chain" id="PRO_5045401959" description="Type VI secretion system lipoprotein TssJ" evidence="1">
    <location>
        <begin position="21"/>
        <end position="182"/>
    </location>
</feature>
<name>A0ABQ1L417_9RHOB</name>
<dbReference type="InterPro" id="IPR038706">
    <property type="entry name" value="Type_VI_SciN-like_sf"/>
</dbReference>
<accession>A0ABQ1L417</accession>
<dbReference type="PANTHER" id="PTHR37625">
    <property type="entry name" value="OUTER MEMBRANE LIPOPROTEIN-RELATED"/>
    <property type="match status" value="1"/>
</dbReference>
<keyword evidence="1" id="KW-0732">Signal</keyword>
<evidence type="ECO:0000313" key="2">
    <source>
        <dbReference type="EMBL" id="GGC19043.1"/>
    </source>
</evidence>
<gene>
    <name evidence="2" type="ORF">GCM10011363_39700</name>
</gene>
<organism evidence="2 3">
    <name type="scientific">Marivita lacus</name>
    <dbReference type="NCBI Taxonomy" id="1323742"/>
    <lineage>
        <taxon>Bacteria</taxon>
        <taxon>Pseudomonadati</taxon>
        <taxon>Pseudomonadota</taxon>
        <taxon>Alphaproteobacteria</taxon>
        <taxon>Rhodobacterales</taxon>
        <taxon>Roseobacteraceae</taxon>
        <taxon>Marivita</taxon>
    </lineage>
</organism>
<proteinExistence type="predicted"/>